<evidence type="ECO:0000313" key="1">
    <source>
        <dbReference type="EMBL" id="PXX40230.1"/>
    </source>
</evidence>
<comment type="caution">
    <text evidence="1">The sequence shown here is derived from an EMBL/GenBank/DDBJ whole genome shotgun (WGS) entry which is preliminary data.</text>
</comment>
<organism evidence="1 2">
    <name type="scientific">Undibacterium pigrum</name>
    <dbReference type="NCBI Taxonomy" id="401470"/>
    <lineage>
        <taxon>Bacteria</taxon>
        <taxon>Pseudomonadati</taxon>
        <taxon>Pseudomonadota</taxon>
        <taxon>Betaproteobacteria</taxon>
        <taxon>Burkholderiales</taxon>
        <taxon>Oxalobacteraceae</taxon>
        <taxon>Undibacterium</taxon>
    </lineage>
</organism>
<sequence length="136" mass="14812">MDSSNQIPATGNKSFYAAAAERTLCQFIDAFWFAGALDGHLWRQADGKADLCSRGINEQGQAIEYRRAAHPANSFGRSRLHGPICEVCSGLGTDDIAVVTANLLRSHATQNGLRFINELTHTATIQACSYPWPARC</sequence>
<dbReference type="EMBL" id="QJKB01000008">
    <property type="protein sequence ID" value="PXX40230.1"/>
    <property type="molecule type" value="Genomic_DNA"/>
</dbReference>
<gene>
    <name evidence="1" type="ORF">DFR42_10863</name>
</gene>
<name>A0A318J0K8_9BURK</name>
<dbReference type="OrthoDB" id="495728at2"/>
<dbReference type="RefSeq" id="WP_110256972.1">
    <property type="nucleotide sequence ID" value="NZ_QJKB01000008.1"/>
</dbReference>
<evidence type="ECO:0000313" key="2">
    <source>
        <dbReference type="Proteomes" id="UP000247792"/>
    </source>
</evidence>
<accession>A0A318J0K8</accession>
<dbReference type="AlphaFoldDB" id="A0A318J0K8"/>
<keyword evidence="2" id="KW-1185">Reference proteome</keyword>
<protein>
    <submittedName>
        <fullName evidence="1">Uncharacterized protein</fullName>
    </submittedName>
</protein>
<reference evidence="1 2" key="1">
    <citation type="submission" date="2018-05" db="EMBL/GenBank/DDBJ databases">
        <title>Genomic Encyclopedia of Type Strains, Phase IV (KMG-IV): sequencing the most valuable type-strain genomes for metagenomic binning, comparative biology and taxonomic classification.</title>
        <authorList>
            <person name="Goeker M."/>
        </authorList>
    </citation>
    <scope>NUCLEOTIDE SEQUENCE [LARGE SCALE GENOMIC DNA]</scope>
    <source>
        <strain evidence="1 2">DSM 19792</strain>
    </source>
</reference>
<dbReference type="Proteomes" id="UP000247792">
    <property type="component" value="Unassembled WGS sequence"/>
</dbReference>
<proteinExistence type="predicted"/>